<dbReference type="InterPro" id="IPR020841">
    <property type="entry name" value="PKS_Beta-ketoAc_synthase_dom"/>
</dbReference>
<feature type="region of interest" description="Disordered" evidence="9">
    <location>
        <begin position="1922"/>
        <end position="2041"/>
    </location>
</feature>
<evidence type="ECO:0000313" key="12">
    <source>
        <dbReference type="EMBL" id="PPK68490.1"/>
    </source>
</evidence>
<dbReference type="PROSITE" id="PS52004">
    <property type="entry name" value="KS3_2"/>
    <property type="match status" value="2"/>
</dbReference>
<dbReference type="CDD" id="cd08952">
    <property type="entry name" value="KR_1_SDR_x"/>
    <property type="match status" value="2"/>
</dbReference>
<dbReference type="SMART" id="SM00822">
    <property type="entry name" value="PKS_KR"/>
    <property type="match status" value="2"/>
</dbReference>
<evidence type="ECO:0000256" key="7">
    <source>
        <dbReference type="ARBA" id="ARBA00023268"/>
    </source>
</evidence>
<dbReference type="InterPro" id="IPR014043">
    <property type="entry name" value="Acyl_transferase_dom"/>
</dbReference>
<dbReference type="Pfam" id="PF00109">
    <property type="entry name" value="ketoacyl-synt"/>
    <property type="match status" value="2"/>
</dbReference>
<protein>
    <submittedName>
        <fullName evidence="12">Acyl transferase domain-containing protein</fullName>
    </submittedName>
</protein>
<dbReference type="SUPFAM" id="SSF51735">
    <property type="entry name" value="NAD(P)-binding Rossmann-fold domains"/>
    <property type="match status" value="4"/>
</dbReference>
<comment type="caution">
    <text evidence="12">The sequence shown here is derived from an EMBL/GenBank/DDBJ whole genome shotgun (WGS) entry which is preliminary data.</text>
</comment>
<dbReference type="SMART" id="SM01294">
    <property type="entry name" value="PKS_PP_betabranch"/>
    <property type="match status" value="2"/>
</dbReference>
<dbReference type="InterPro" id="IPR057326">
    <property type="entry name" value="KR_dom"/>
</dbReference>
<dbReference type="PROSITE" id="PS00012">
    <property type="entry name" value="PHOSPHOPANTETHEINE"/>
    <property type="match status" value="2"/>
</dbReference>
<dbReference type="Pfam" id="PF16197">
    <property type="entry name" value="KAsynt_C_assoc"/>
    <property type="match status" value="2"/>
</dbReference>
<keyword evidence="6" id="KW-0045">Antibiotic biosynthesis</keyword>
<feature type="compositionally biased region" description="Low complexity" evidence="9">
    <location>
        <begin position="1922"/>
        <end position="1965"/>
    </location>
</feature>
<dbReference type="InterPro" id="IPR001227">
    <property type="entry name" value="Ac_transferase_dom_sf"/>
</dbReference>
<feature type="compositionally biased region" description="Basic and acidic residues" evidence="9">
    <location>
        <begin position="1967"/>
        <end position="2000"/>
    </location>
</feature>
<dbReference type="FunFam" id="1.10.1200.10:FF:000007">
    <property type="entry name" value="Probable polyketide synthase pks17"/>
    <property type="match status" value="1"/>
</dbReference>
<dbReference type="Gene3D" id="3.40.366.10">
    <property type="entry name" value="Malonyl-Coenzyme A Acyl Carrier Protein, domain 2"/>
    <property type="match status" value="2"/>
</dbReference>
<dbReference type="GO" id="GO:0004312">
    <property type="term" value="F:fatty acid synthase activity"/>
    <property type="evidence" value="ECO:0007669"/>
    <property type="project" value="TreeGrafter"/>
</dbReference>
<dbReference type="GO" id="GO:0004315">
    <property type="term" value="F:3-oxoacyl-[acyl-carrier-protein] synthase activity"/>
    <property type="evidence" value="ECO:0007669"/>
    <property type="project" value="InterPro"/>
</dbReference>
<dbReference type="Pfam" id="PF00698">
    <property type="entry name" value="Acyl_transf_1"/>
    <property type="match status" value="2"/>
</dbReference>
<dbReference type="SUPFAM" id="SSF52151">
    <property type="entry name" value="FabD/lysophospholipase-like"/>
    <property type="match status" value="2"/>
</dbReference>
<feature type="domain" description="Carrier" evidence="10">
    <location>
        <begin position="3047"/>
        <end position="3125"/>
    </location>
</feature>
<dbReference type="InterPro" id="IPR013968">
    <property type="entry name" value="PKS_KR"/>
</dbReference>
<evidence type="ECO:0000313" key="13">
    <source>
        <dbReference type="Proteomes" id="UP000239203"/>
    </source>
</evidence>
<dbReference type="InterPro" id="IPR016035">
    <property type="entry name" value="Acyl_Trfase/lysoPLipase"/>
</dbReference>
<dbReference type="PANTHER" id="PTHR43775:SF51">
    <property type="entry name" value="INACTIVE PHENOLPHTHIOCEROL SYNTHESIS POLYKETIDE SYNTHASE TYPE I PKS1-RELATED"/>
    <property type="match status" value="1"/>
</dbReference>
<dbReference type="Pfam" id="PF08659">
    <property type="entry name" value="KR"/>
    <property type="match status" value="2"/>
</dbReference>
<dbReference type="Gene3D" id="1.10.1200.10">
    <property type="entry name" value="ACP-like"/>
    <property type="match status" value="2"/>
</dbReference>
<dbReference type="InterPro" id="IPR009081">
    <property type="entry name" value="PP-bd_ACP"/>
</dbReference>
<evidence type="ECO:0000259" key="10">
    <source>
        <dbReference type="PROSITE" id="PS50075"/>
    </source>
</evidence>
<dbReference type="InterPro" id="IPR050091">
    <property type="entry name" value="PKS_NRPS_Biosynth_Enz"/>
</dbReference>
<keyword evidence="4 12" id="KW-0808">Transferase</keyword>
<dbReference type="Gene3D" id="6.10.140.1830">
    <property type="match status" value="1"/>
</dbReference>
<dbReference type="InterPro" id="IPR016039">
    <property type="entry name" value="Thiolase-like"/>
</dbReference>
<evidence type="ECO:0000256" key="5">
    <source>
        <dbReference type="ARBA" id="ARBA00022737"/>
    </source>
</evidence>
<dbReference type="EMBL" id="PTIX01000005">
    <property type="protein sequence ID" value="PPK68490.1"/>
    <property type="molecule type" value="Genomic_DNA"/>
</dbReference>
<dbReference type="SUPFAM" id="SSF53901">
    <property type="entry name" value="Thiolase-like"/>
    <property type="match status" value="2"/>
</dbReference>
<name>A0A2S6GTF0_9PSEU</name>
<dbReference type="SUPFAM" id="SSF55048">
    <property type="entry name" value="Probable ACP-binding domain of malonyl-CoA ACP transacylase"/>
    <property type="match status" value="2"/>
</dbReference>
<dbReference type="Proteomes" id="UP000239203">
    <property type="component" value="Unassembled WGS sequence"/>
</dbReference>
<dbReference type="Gene3D" id="3.40.47.10">
    <property type="match status" value="2"/>
</dbReference>
<feature type="domain" description="Ketosynthase family 3 (KS3)" evidence="11">
    <location>
        <begin position="34"/>
        <end position="447"/>
    </location>
</feature>
<dbReference type="InterPro" id="IPR006162">
    <property type="entry name" value="Ppantetheine_attach_site"/>
</dbReference>
<dbReference type="InterPro" id="IPR015083">
    <property type="entry name" value="NorB/c/GfsB-D-like_docking"/>
</dbReference>
<dbReference type="RefSeq" id="WP_281261659.1">
    <property type="nucleotide sequence ID" value="NZ_CP154825.1"/>
</dbReference>
<dbReference type="SUPFAM" id="SSF47336">
    <property type="entry name" value="ACP-like"/>
    <property type="match status" value="2"/>
</dbReference>
<evidence type="ECO:0000256" key="6">
    <source>
        <dbReference type="ARBA" id="ARBA00023194"/>
    </source>
</evidence>
<dbReference type="InterPro" id="IPR036736">
    <property type="entry name" value="ACP-like_sf"/>
</dbReference>
<evidence type="ECO:0000256" key="4">
    <source>
        <dbReference type="ARBA" id="ARBA00022679"/>
    </source>
</evidence>
<dbReference type="SMART" id="SM00825">
    <property type="entry name" value="PKS_KS"/>
    <property type="match status" value="2"/>
</dbReference>
<feature type="domain" description="Ketosynthase family 3 (KS3)" evidence="11">
    <location>
        <begin position="1508"/>
        <end position="1918"/>
    </location>
</feature>
<dbReference type="InterPro" id="IPR018201">
    <property type="entry name" value="Ketoacyl_synth_AS"/>
</dbReference>
<comment type="cofactor">
    <cofactor evidence="1">
        <name>pantetheine 4'-phosphate</name>
        <dbReference type="ChEBI" id="CHEBI:47942"/>
    </cofactor>
</comment>
<gene>
    <name evidence="12" type="ORF">CLV40_105219</name>
</gene>
<dbReference type="PROSITE" id="PS50075">
    <property type="entry name" value="CARRIER"/>
    <property type="match status" value="2"/>
</dbReference>
<dbReference type="InterPro" id="IPR014031">
    <property type="entry name" value="Ketoacyl_synth_C"/>
</dbReference>
<keyword evidence="7" id="KW-0511">Multifunctional enzyme</keyword>
<dbReference type="PANTHER" id="PTHR43775">
    <property type="entry name" value="FATTY ACID SYNTHASE"/>
    <property type="match status" value="1"/>
</dbReference>
<evidence type="ECO:0000256" key="2">
    <source>
        <dbReference type="ARBA" id="ARBA00022450"/>
    </source>
</evidence>
<dbReference type="Gene3D" id="3.30.70.3290">
    <property type="match status" value="2"/>
</dbReference>
<keyword evidence="5" id="KW-0677">Repeat</keyword>
<proteinExistence type="predicted"/>
<dbReference type="SMART" id="SM00827">
    <property type="entry name" value="PKS_AT"/>
    <property type="match status" value="2"/>
</dbReference>
<dbReference type="GO" id="GO:0033068">
    <property type="term" value="P:macrolide biosynthetic process"/>
    <property type="evidence" value="ECO:0007669"/>
    <property type="project" value="UniProtKB-ARBA"/>
</dbReference>
<keyword evidence="2" id="KW-0596">Phosphopantetheine</keyword>
<dbReference type="GO" id="GO:0006633">
    <property type="term" value="P:fatty acid biosynthetic process"/>
    <property type="evidence" value="ECO:0007669"/>
    <property type="project" value="InterPro"/>
</dbReference>
<evidence type="ECO:0000256" key="9">
    <source>
        <dbReference type="SAM" id="MobiDB-lite"/>
    </source>
</evidence>
<dbReference type="FunFam" id="3.40.47.10:FF:000019">
    <property type="entry name" value="Polyketide synthase type I"/>
    <property type="match status" value="2"/>
</dbReference>
<dbReference type="InterPro" id="IPR016036">
    <property type="entry name" value="Malonyl_transacylase_ACP-bd"/>
</dbReference>
<dbReference type="InterPro" id="IPR020806">
    <property type="entry name" value="PKS_PP-bd"/>
</dbReference>
<keyword evidence="3" id="KW-0597">Phosphoprotein</keyword>
<keyword evidence="13" id="KW-1185">Reference proteome</keyword>
<dbReference type="PROSITE" id="PS00606">
    <property type="entry name" value="KS3_1"/>
    <property type="match status" value="2"/>
</dbReference>
<dbReference type="InterPro" id="IPR014030">
    <property type="entry name" value="Ketoacyl_synth_N"/>
</dbReference>
<evidence type="ECO:0000256" key="1">
    <source>
        <dbReference type="ARBA" id="ARBA00001957"/>
    </source>
</evidence>
<feature type="domain" description="Carrier" evidence="10">
    <location>
        <begin position="1415"/>
        <end position="1490"/>
    </location>
</feature>
<dbReference type="SMART" id="SM00823">
    <property type="entry name" value="PKS_PP"/>
    <property type="match status" value="2"/>
</dbReference>
<accession>A0A2S6GTF0</accession>
<dbReference type="Pfam" id="PF02801">
    <property type="entry name" value="Ketoacyl-synt_C"/>
    <property type="match status" value="2"/>
</dbReference>
<dbReference type="Gene3D" id="3.40.50.720">
    <property type="entry name" value="NAD(P)-binding Rossmann-like Domain"/>
    <property type="match status" value="2"/>
</dbReference>
<dbReference type="InterPro" id="IPR036291">
    <property type="entry name" value="NAD(P)-bd_dom_sf"/>
</dbReference>
<evidence type="ECO:0000259" key="11">
    <source>
        <dbReference type="PROSITE" id="PS52004"/>
    </source>
</evidence>
<sequence length="3196" mass="330403">MTGDQNASDDKLLGYLKKVTADLHRARGELAANHEPIAIVGLACRFPGGARTPEEFWALLADGVDAMTGFPADRGWEPADHVPVGGFLDGVGHFDADFFGISPREALAMDPQQRLLLECSWEALERAGIDPESLRGTATGVFAGTNGQDYPDLLSTAVEGAEVSGHAATGNIASVLSGRVAYALGLEGPAVSVDTACSSSLVALHWAVRSLRAGDCSLALVGGVTVMSTPAVFAEFARQGGLAADGRCKAFSDDADGTAWGEGIGVLVVERLSDARRHGHDVLAVVRGSAVNSDGASNGLTAPNGPSQQRVITRALADAGLSADEVDVVEAHGTGTVLGDPIEAQALLATYGRHRTRPLLLGSVKSNIGHTQAAAGVAGVIKVVLAMRHGSVPATLHVTEPTSRVDWSAGSIDLAATARPWPADRPRRAGVSSFGISGTNAHVILEQPAEPESVADTDPGAVVPWVLSARGPEALTAQAEALAGVSGGVADIGWSLATTRAALPDRAVVVGADLDELRDGLAAPAVRGRAAGEGRVGVLFSGQGAQRPGMGTRLAERFPVFARHFDEIRAHFDPSVRHAMETGDALDDTGRAQPALFAYEVALYRLLESWGLRPEVLIGHSVGEIAAAHVAGVWSLPDACAVVAARARLMAALPAGGAMVAVEATEDEVRPLLTPGVSLAAVNGPRAVVVSGVDSEVEALAARFDGRRTRRLAVSHAFHSPLVEPALAEFARVVRGLDAHAPTLPVVSNLTGAVVGAELTDPDYWVRHARDTVRFADGVRAAVERGVDAFVEIGPRPVLAPAAGALTEVPVVPLARDALTEDRAVLTGAGALWTTGVPIDLTAAFDGLDPRRVPLPTYPFQRERFWPTPAKPATGGRDDRLWELVACEDVPGVAELLGTDVDQPVDGLPGLVSVLGSWRRGVHEASVVRSCRYDVRWVSLRPEPATPRGLWAVLREDSPVADALRAGGAEVVEIGIGAGVDRADLAGRVSAALGDRLGELTGVACLPGWDDDGDAAVGALWELVVVTQGLADLGVDAPLWCLTRAGVAVGAGDTVDSPVAAGLWGLGRVIGLERGAAWGGLVDLPTDPSDGAWARAAAVITGGAVGEREIAVRASGSFGRRLVPHRDTGETRTGPDLTGATVLVTGGTGALGRRAADWLAGHGVARVALLGRGADTAELDPLRARLAERGATLETHVCDVADRGRLAEVVATLRASGPPLRGVLHAAGVVANGLVVDLAWEEFVDVVRAKVIGGWNLHDLAGEVDLFVCFSSIAGVWGSGAQAAYAAGNAFLDGLACYRAGLGLPATSVAWGPWEGGGMVAGAELVQELHRRGLARIAPGVAFAALDRITAGGEPCAVVADVDWSRLAPAFAAAGMARAFAEIPAARDVEPTPSDTPVAGLAAVLRPLPEVERDRVLLDLVAEHGALVLGHRDRGRLDVDRPFRDLGFDSLTAVELRNRLVAAAGVSLPASVVFDFPTPRALAVDLRTRLVGDAVLPATEVGPVLVDDDPVVIVGMACRLPGGVSTPDELWTLVADGVDGIGPAPTDRGWRLAAEGGFVADADRFDAAFFGISPREALAMDPQQRLVLENTWEALENAGIDPVSLRHSDTGVFVGVTYSGYQAAVEASAEEAARGYGLTGSAPSVVSGRVAYVLGLEGPAVSVDTACSSSLVALHWAAQALRRGECSLALAGGVTVMATPGAFVEFGRQGGLAPDGRCKAFSADADGTGWSEGVGFVVVERLSDARRRGHEVLAILRGSAVNSDGASNGLTAPNGPSQERVITRALADAGLTPSEVDSVEAHGTGTRLGDPIEAQALLATYGQNRDHPLWLGSVKSNLGHTQAAAGVAGVIKTIQSLRHGLLPKTLHTPTPTTHVDWSQGHVALLTEPRDWPDTGRPRRAAVSAFGISGTNAHVILEQGATPTHLPASSSTPASAPASAATPASASAPIPTSASAPTPVPASTPAQDRADVRTERVRPAQEPSEPARAEAGPERSRRVGEGDAGGVESPRPGQAEPIDAARPRLPRRSRGRGAAEAPHTPWVFSARDPRALAALAARLAAPAATAPVAGVGRALATARTGLPVRAVVLGDDRDSLLDGLRAVADGRRAAGVVTGTAPADPGPLAAVFVGQGAQRPGMGRDLHRRHPVFADAFDEVCAQFDLLLDHPLREVVFGGDRLDRTAHTQAALFAHGVALWRLAESFGARADYLIGHSVGELTAAYLAGVWSLPDACALIAARGGLMQALPAGGAMVAVEAAEDEVLPLLRGRTGQVGIAAVNAPESIVLSGDEDAVLDIAAALASGGRRTRRLPVSHAFHSPRMDAMVADFARVAAGVTYHAPRVPLVSNLTGALVDDEHIRSLQYWVSHVRQPVRFADGIGHLLTRGVRRFVEVGPDTVLASAVHRTAEDRGETARVSTLQRAGRPEDAGLLAGLGALYTDGTPIDWTAVVGDAHPVPLPTYPFQRERFWLTPFAQPVSDQVGDHAYEITWEPLTRHPAQDPPARWLVVAGESDELASRLVSVLPDAELVSEWDGSGASGGVLVLPGSVAELAALARSAASGPVWCLTRDAVDADGVEVDPAAAALWGLGRVAALEYPRSWGGLVDVTGPVTDDVLAAVRDIVSGVYGEDQIALRGNEVLGRRLVRANISTVDWKPTGTVLVTGGTGGLGAAVARWAAANGAAHLLLLSRSGESAAPELRVELAALGATATFAACDVADRDALAAALATVPVDHPLTAVVHTAGVGQSCPLESMDDTELHRVLTAKVRGAENLHELTGDLDAFVLFSSIAATWGSGGQAGYAAANAHLDGLAARRAALGLPATAIAWGPWDGAGLAVAEGRADQLARRGLPLMDPALALAGMARLVGSGTPTTTFAEVDWTRFAPPFTALRPSTLFDALPETRPDSAVRLDPPSRAALLDLVRTEAARVVDGDPADPVVQLEADGRAAILELVRAETAQALGLACPDATEPASDLESSSRAAILALVRVEAMRAANDHPAGRDASADPVARLAPAARTAILDLVCAEVASLLGLAVPEAHPVEPTVRFGPASRAAVLDLVRVEAARVLGFGGPVDVPATRALKDLGFDSLTAVELRDALTSATGVALPATLVFDHPTPTALADHLFRLLDGIAVSGLLGDLDRVGAALADLSATDRLAVERRLRGLVAAVTGQAVEEGPADLSEASDDDLFDLLDGEFGR</sequence>
<reference evidence="12 13" key="1">
    <citation type="submission" date="2018-02" db="EMBL/GenBank/DDBJ databases">
        <title>Genomic Encyclopedia of Archaeal and Bacterial Type Strains, Phase II (KMG-II): from individual species to whole genera.</title>
        <authorList>
            <person name="Goeker M."/>
        </authorList>
    </citation>
    <scope>NUCLEOTIDE SEQUENCE [LARGE SCALE GENOMIC DNA]</scope>
    <source>
        <strain evidence="12 13">YU 961-1</strain>
    </source>
</reference>
<organism evidence="12 13">
    <name type="scientific">Actinokineospora auranticolor</name>
    <dbReference type="NCBI Taxonomy" id="155976"/>
    <lineage>
        <taxon>Bacteria</taxon>
        <taxon>Bacillati</taxon>
        <taxon>Actinomycetota</taxon>
        <taxon>Actinomycetes</taxon>
        <taxon>Pseudonocardiales</taxon>
        <taxon>Pseudonocardiaceae</taxon>
        <taxon>Actinokineospora</taxon>
    </lineage>
</organism>
<evidence type="ECO:0000256" key="3">
    <source>
        <dbReference type="ARBA" id="ARBA00022553"/>
    </source>
</evidence>
<evidence type="ECO:0000256" key="8">
    <source>
        <dbReference type="ARBA" id="ARBA00023315"/>
    </source>
</evidence>
<dbReference type="NCBIfam" id="NF045894">
    <property type="entry name" value="PKS_plus_SDR"/>
    <property type="match status" value="1"/>
</dbReference>
<dbReference type="Pfam" id="PF00550">
    <property type="entry name" value="PP-binding"/>
    <property type="match status" value="2"/>
</dbReference>
<dbReference type="CDD" id="cd00833">
    <property type="entry name" value="PKS"/>
    <property type="match status" value="2"/>
</dbReference>
<keyword evidence="8" id="KW-0012">Acyltransferase</keyword>
<dbReference type="InterPro" id="IPR032821">
    <property type="entry name" value="PKS_assoc"/>
</dbReference>
<dbReference type="Pfam" id="PF08990">
    <property type="entry name" value="Docking"/>
    <property type="match status" value="1"/>
</dbReference>
<dbReference type="GO" id="GO:0031177">
    <property type="term" value="F:phosphopantetheine binding"/>
    <property type="evidence" value="ECO:0007669"/>
    <property type="project" value="InterPro"/>
</dbReference>